<dbReference type="Proteomes" id="UP001597168">
    <property type="component" value="Unassembled WGS sequence"/>
</dbReference>
<sequence length="168" mass="18559">MNAIEIPFGNRAERRAGLAVQLGFLAFGIVMMFLSYADGHLAAMFVGPLVALGGLIGGGVWRRKARLRRLVVEHQGLRWEEKGATWAVPWYELAGVALARSAEPKPSLWLQLTPRDPEAFAATYRSVPKTVHGNWIRLADEIGGETLDLALRRFAPQLYRGLVPHFAG</sequence>
<dbReference type="EMBL" id="JBHTLK010000018">
    <property type="protein sequence ID" value="MFD1146744.1"/>
    <property type="molecule type" value="Genomic_DNA"/>
</dbReference>
<evidence type="ECO:0000313" key="3">
    <source>
        <dbReference type="Proteomes" id="UP001597168"/>
    </source>
</evidence>
<evidence type="ECO:0000256" key="1">
    <source>
        <dbReference type="SAM" id="Phobius"/>
    </source>
</evidence>
<keyword evidence="1" id="KW-1133">Transmembrane helix</keyword>
<organism evidence="2 3">
    <name type="scientific">Saccharothrix hoggarensis</name>
    <dbReference type="NCBI Taxonomy" id="913853"/>
    <lineage>
        <taxon>Bacteria</taxon>
        <taxon>Bacillati</taxon>
        <taxon>Actinomycetota</taxon>
        <taxon>Actinomycetes</taxon>
        <taxon>Pseudonocardiales</taxon>
        <taxon>Pseudonocardiaceae</taxon>
        <taxon>Saccharothrix</taxon>
    </lineage>
</organism>
<accession>A0ABW3QPS3</accession>
<name>A0ABW3QPS3_9PSEU</name>
<proteinExistence type="predicted"/>
<keyword evidence="1" id="KW-0812">Transmembrane</keyword>
<gene>
    <name evidence="2" type="ORF">ACFQ3T_06385</name>
</gene>
<protein>
    <recommendedName>
        <fullName evidence="4">DUF2244 domain-containing protein</fullName>
    </recommendedName>
</protein>
<feature type="transmembrane region" description="Helical" evidence="1">
    <location>
        <begin position="16"/>
        <end position="36"/>
    </location>
</feature>
<dbReference type="RefSeq" id="WP_380721009.1">
    <property type="nucleotide sequence ID" value="NZ_JBHTLK010000018.1"/>
</dbReference>
<evidence type="ECO:0000313" key="2">
    <source>
        <dbReference type="EMBL" id="MFD1146744.1"/>
    </source>
</evidence>
<comment type="caution">
    <text evidence="2">The sequence shown here is derived from an EMBL/GenBank/DDBJ whole genome shotgun (WGS) entry which is preliminary data.</text>
</comment>
<feature type="transmembrane region" description="Helical" evidence="1">
    <location>
        <begin position="42"/>
        <end position="61"/>
    </location>
</feature>
<evidence type="ECO:0008006" key="4">
    <source>
        <dbReference type="Google" id="ProtNLM"/>
    </source>
</evidence>
<keyword evidence="3" id="KW-1185">Reference proteome</keyword>
<keyword evidence="1" id="KW-0472">Membrane</keyword>
<reference evidence="3" key="1">
    <citation type="journal article" date="2019" name="Int. J. Syst. Evol. Microbiol.">
        <title>The Global Catalogue of Microorganisms (GCM) 10K type strain sequencing project: providing services to taxonomists for standard genome sequencing and annotation.</title>
        <authorList>
            <consortium name="The Broad Institute Genomics Platform"/>
            <consortium name="The Broad Institute Genome Sequencing Center for Infectious Disease"/>
            <person name="Wu L."/>
            <person name="Ma J."/>
        </authorList>
    </citation>
    <scope>NUCLEOTIDE SEQUENCE [LARGE SCALE GENOMIC DNA]</scope>
    <source>
        <strain evidence="3">CCUG 60214</strain>
    </source>
</reference>